<dbReference type="InterPro" id="IPR006827">
    <property type="entry name" value="Lant_deHydtase_N"/>
</dbReference>
<dbReference type="Proteomes" id="UP000320239">
    <property type="component" value="Unassembled WGS sequence"/>
</dbReference>
<name>A0A561VM02_ACTTI</name>
<dbReference type="Pfam" id="PF14028">
    <property type="entry name" value="Lant_dehydr_C"/>
    <property type="match status" value="1"/>
</dbReference>
<feature type="domain" description="Lantibiotic dehydratase N-terminal" evidence="1">
    <location>
        <begin position="50"/>
        <end position="697"/>
    </location>
</feature>
<dbReference type="Pfam" id="PF04738">
    <property type="entry name" value="Lant_dehydr_N"/>
    <property type="match status" value="1"/>
</dbReference>
<dbReference type="NCBIfam" id="TIGR03891">
    <property type="entry name" value="thiopep_ocin"/>
    <property type="match status" value="1"/>
</dbReference>
<keyword evidence="4" id="KW-1185">Reference proteome</keyword>
<feature type="domain" description="Thiopeptide-type bacteriocin biosynthesis" evidence="2">
    <location>
        <begin position="764"/>
        <end position="1033"/>
    </location>
</feature>
<dbReference type="InterPro" id="IPR023809">
    <property type="entry name" value="Thiopep_bacteriocin_synth_dom"/>
</dbReference>
<dbReference type="AlphaFoldDB" id="A0A561VM02"/>
<evidence type="ECO:0000259" key="1">
    <source>
        <dbReference type="Pfam" id="PF04738"/>
    </source>
</evidence>
<evidence type="ECO:0000313" key="4">
    <source>
        <dbReference type="Proteomes" id="UP000320239"/>
    </source>
</evidence>
<evidence type="ECO:0000313" key="3">
    <source>
        <dbReference type="EMBL" id="TWG12648.1"/>
    </source>
</evidence>
<dbReference type="OrthoDB" id="1273722at2"/>
<protein>
    <submittedName>
        <fullName evidence="3">Thiopeptide-type bacteriocin biosynthesis protein</fullName>
    </submittedName>
</protein>
<accession>A0A561VM02</accession>
<sequence length="1047" mass="114718">MSTRALRAWNHFLVRAPLAATSAASRLTPDTDPADGRPAYLAVLRAANRDARLVEALTLATPTLTAVLDRVAAGHGDAFKLTQLRRAALAVLRYDIRMRTRPTPFGLFAGVTTGRFDTTATAEWRGGHRTRTHADMGWLLTLVRRLETDPVVLPGLPVQAHQALIRRGDRLVLNIPSTPDMLAGQPGRACVSIRNSAIVDAAVRGARRLIPFAELSTALGAQFPAAPAERIHALLMSLVEQEVLMTGLRPPLDGGDPLDHVIAVLQRAAPAAAAQLRAFDRRRRAYDTIPVGAGRDALKELLGTAGRLQGHTHPLHIDLAVDADIRLPEAVRAEVESAADLLWRMSTPRLGMRALRAYHARFLERYGADRVVPLLELLDENRSLGAPAGYQWPVSEAPADPPDDPAPVTRSRRIAALAAEAIRQRRREIVLDRDSIGDLLYDRADTDDVPSSCELYVHVVAASQDALAGADFRVVLSPNPGSHHAGATMGRFADLLPDGPQLFAEQRRRPQHVAGAITADLAFTARSSRAANLAHTAARTGRRISVGLPDAPGVQEIALDEIGIAANLERLCAIHLPTGREISAQSPNMISPATQAPNPARLLHEIGLEGQRLWEPWNWGPMADAPYLPRIRYGRTVLAAATWRVDALRGAAGDPARWVAAVEDWRGAWDVPRRILVVTADHRLVLDLADAWHVELLRDEVRRDAGVVVQEIAGEYEGWLDEGISGHTVEIVVPLSRRRTRPSRSGHVARLDPGRTPAPATGEWLYFQVYGSRRTQDDLVREQLPALVQAAAEHGADRWFFLRYTDSQGHHLRIRLHGMPSPRWAQAGAAVGDLLTRWQRAGIAGGHRLDQYDPELERYGGAPARDAAELVFQHDSTAAIDLMRLARDPRCPYTLDELAVFSTAALAQAFGLPSPGEHRLPEQYADDAAAVWLSATGSRRELPGSFRERAAWWRQRVDPATRFAALTGEPAGRLVRQALHQRDEAVRAFAQRLHATAARTPQARVVGSLLHMTCNRLLGGNAAREREILGIARGAVQDNHARRRHTR</sequence>
<dbReference type="RefSeq" id="WP_122978794.1">
    <property type="nucleotide sequence ID" value="NZ_BOMX01000088.1"/>
</dbReference>
<proteinExistence type="predicted"/>
<dbReference type="EMBL" id="VIWY01000005">
    <property type="protein sequence ID" value="TWG12648.1"/>
    <property type="molecule type" value="Genomic_DNA"/>
</dbReference>
<gene>
    <name evidence="3" type="ORF">FHX34_105515</name>
</gene>
<organism evidence="3 4">
    <name type="scientific">Actinoplanes teichomyceticus</name>
    <dbReference type="NCBI Taxonomy" id="1867"/>
    <lineage>
        <taxon>Bacteria</taxon>
        <taxon>Bacillati</taxon>
        <taxon>Actinomycetota</taxon>
        <taxon>Actinomycetes</taxon>
        <taxon>Micromonosporales</taxon>
        <taxon>Micromonosporaceae</taxon>
        <taxon>Actinoplanes</taxon>
    </lineage>
</organism>
<comment type="caution">
    <text evidence="3">The sequence shown here is derived from an EMBL/GenBank/DDBJ whole genome shotgun (WGS) entry which is preliminary data.</text>
</comment>
<reference evidence="3 4" key="1">
    <citation type="submission" date="2019-06" db="EMBL/GenBank/DDBJ databases">
        <title>Sequencing the genomes of 1000 actinobacteria strains.</title>
        <authorList>
            <person name="Klenk H.-P."/>
        </authorList>
    </citation>
    <scope>NUCLEOTIDE SEQUENCE [LARGE SCALE GENOMIC DNA]</scope>
    <source>
        <strain evidence="3 4">DSM 43866</strain>
    </source>
</reference>
<evidence type="ECO:0000259" key="2">
    <source>
        <dbReference type="Pfam" id="PF14028"/>
    </source>
</evidence>